<evidence type="ECO:0000313" key="4">
    <source>
        <dbReference type="Proteomes" id="UP000472274"/>
    </source>
</evidence>
<dbReference type="Gene3D" id="3.80.10.10">
    <property type="entry name" value="Ribonuclease Inhibitor"/>
    <property type="match status" value="1"/>
</dbReference>
<dbReference type="InterPro" id="IPR003591">
    <property type="entry name" value="Leu-rich_rpt_typical-subtyp"/>
</dbReference>
<sequence>GGGGGGGGVARAGCPEPCTCIEKKYGRQLAECAYRDLQAVPAGLPANVTTLTLSANKITSLQQSSFLEVTQVQSLWLAHNEICTIEEGTFARLLHLKNIDLSHNQLADFPWGDLYNLSALQLLKMNNNQLVKLPWEGTFDPKASFHLPSLGELSPPLNGNTRWLNSWHLHQPIRCFLSNYYPISL</sequence>
<dbReference type="AlphaFoldDB" id="A0A674I8X0"/>
<dbReference type="FunFam" id="3.80.10.10:FF:000082">
    <property type="entry name" value="Leucine-rich repeat-containing 24"/>
    <property type="match status" value="1"/>
</dbReference>
<evidence type="ECO:0000256" key="1">
    <source>
        <dbReference type="ARBA" id="ARBA00022614"/>
    </source>
</evidence>
<keyword evidence="4" id="KW-1185">Reference proteome</keyword>
<dbReference type="PROSITE" id="PS51450">
    <property type="entry name" value="LRR"/>
    <property type="match status" value="1"/>
</dbReference>
<protein>
    <recommendedName>
        <fullName evidence="5">LRRNT domain-containing protein</fullName>
    </recommendedName>
</protein>
<dbReference type="PANTHER" id="PTHR24366">
    <property type="entry name" value="IG(IMMUNOGLOBULIN) AND LRR(LEUCINE RICH REPEAT) DOMAINS"/>
    <property type="match status" value="1"/>
</dbReference>
<dbReference type="GeneTree" id="ENSGT00940000160967"/>
<organism evidence="3 4">
    <name type="scientific">Terrapene triunguis</name>
    <name type="common">Three-toed box turtle</name>
    <dbReference type="NCBI Taxonomy" id="2587831"/>
    <lineage>
        <taxon>Eukaryota</taxon>
        <taxon>Metazoa</taxon>
        <taxon>Chordata</taxon>
        <taxon>Craniata</taxon>
        <taxon>Vertebrata</taxon>
        <taxon>Euteleostomi</taxon>
        <taxon>Archelosauria</taxon>
        <taxon>Testudinata</taxon>
        <taxon>Testudines</taxon>
        <taxon>Cryptodira</taxon>
        <taxon>Durocryptodira</taxon>
        <taxon>Testudinoidea</taxon>
        <taxon>Emydidae</taxon>
        <taxon>Terrapene</taxon>
    </lineage>
</organism>
<reference evidence="3" key="2">
    <citation type="submission" date="2025-09" db="UniProtKB">
        <authorList>
            <consortium name="Ensembl"/>
        </authorList>
    </citation>
    <scope>IDENTIFICATION</scope>
</reference>
<accession>A0A674I8X0</accession>
<proteinExistence type="predicted"/>
<dbReference type="SUPFAM" id="SSF52058">
    <property type="entry name" value="L domain-like"/>
    <property type="match status" value="1"/>
</dbReference>
<dbReference type="InterPro" id="IPR001611">
    <property type="entry name" value="Leu-rich_rpt"/>
</dbReference>
<reference evidence="3" key="1">
    <citation type="submission" date="2025-08" db="UniProtKB">
        <authorList>
            <consortium name="Ensembl"/>
        </authorList>
    </citation>
    <scope>IDENTIFICATION</scope>
</reference>
<dbReference type="InterPro" id="IPR032675">
    <property type="entry name" value="LRR_dom_sf"/>
</dbReference>
<dbReference type="SMART" id="SM00369">
    <property type="entry name" value="LRR_TYP"/>
    <property type="match status" value="4"/>
</dbReference>
<dbReference type="Proteomes" id="UP000472274">
    <property type="component" value="Unplaced"/>
</dbReference>
<name>A0A674I8X0_9SAUR</name>
<dbReference type="PANTHER" id="PTHR24366:SF15">
    <property type="entry name" value="IMMUNOGLOBULIN SUPERFAMILY CONTAINING LEUCINE-RICH REPEAT PROTEIN 2"/>
    <property type="match status" value="1"/>
</dbReference>
<keyword evidence="1" id="KW-0433">Leucine-rich repeat</keyword>
<evidence type="ECO:0008006" key="5">
    <source>
        <dbReference type="Google" id="ProtNLM"/>
    </source>
</evidence>
<dbReference type="InParanoid" id="A0A674I8X0"/>
<evidence type="ECO:0000256" key="2">
    <source>
        <dbReference type="ARBA" id="ARBA00022737"/>
    </source>
</evidence>
<keyword evidence="2" id="KW-0677">Repeat</keyword>
<evidence type="ECO:0000313" key="3">
    <source>
        <dbReference type="Ensembl" id="ENSTMTP00000004274.1"/>
    </source>
</evidence>
<dbReference type="Ensembl" id="ENSTMTT00000004424.1">
    <property type="protein sequence ID" value="ENSTMTP00000004274.1"/>
    <property type="gene ID" value="ENSTMTG00000003144.1"/>
</dbReference>
<dbReference type="Pfam" id="PF13855">
    <property type="entry name" value="LRR_8"/>
    <property type="match status" value="1"/>
</dbReference>